<dbReference type="OrthoDB" id="5298787at2"/>
<accession>A0A1H7BRV9</accession>
<dbReference type="STRING" id="1227549.SAMN05444007_107155"/>
<name>A0A1H7BRV9_9RHOB</name>
<evidence type="ECO:0000313" key="3">
    <source>
        <dbReference type="Proteomes" id="UP000199379"/>
    </source>
</evidence>
<protein>
    <recommendedName>
        <fullName evidence="4">Methyltransferase domain-containing protein</fullName>
    </recommendedName>
</protein>
<feature type="coiled-coil region" evidence="1">
    <location>
        <begin position="23"/>
        <end position="90"/>
    </location>
</feature>
<keyword evidence="3" id="KW-1185">Reference proteome</keyword>
<dbReference type="AlphaFoldDB" id="A0A1H7BRV9"/>
<keyword evidence="1" id="KW-0175">Coiled coil</keyword>
<dbReference type="SUPFAM" id="SSF53335">
    <property type="entry name" value="S-adenosyl-L-methionine-dependent methyltransferases"/>
    <property type="match status" value="1"/>
</dbReference>
<dbReference type="Proteomes" id="UP000199379">
    <property type="component" value="Unassembled WGS sequence"/>
</dbReference>
<evidence type="ECO:0000313" key="2">
    <source>
        <dbReference type="EMBL" id="SEJ80201.1"/>
    </source>
</evidence>
<evidence type="ECO:0008006" key="4">
    <source>
        <dbReference type="Google" id="ProtNLM"/>
    </source>
</evidence>
<sequence length="330" mass="36697">MPSDPPFRLIAAALRLGDNVTELTESVDALNGLQDRLERLERNSAEILGRALGDKAARANSLLLTNRHKLNRLQNAMAQAQKGCESAREAVESEAALFQEILGRQARRTAAADLDDSLRQMTLIAFRRCMEGLIEQCLERGTGDPPETDFVLPEESHGYIPFGLENFLDTLFRLDDLLTGDPDFASETDRYRPLSFLEVGCGPGKNLLMAQLSGILNCDRYAGFDLNEQQVQRGRDGLGLTDELFVADALEVDYGPYDLIFSYRPIRTPDLQQQLEARIVETMTPGAYLVAPLDEGLAGQRLMRRIAGTRFVWKRRAAPVQPEAEEPDSG</sequence>
<organism evidence="2 3">
    <name type="scientific">Cribrihabitans marinus</name>
    <dbReference type="NCBI Taxonomy" id="1227549"/>
    <lineage>
        <taxon>Bacteria</taxon>
        <taxon>Pseudomonadati</taxon>
        <taxon>Pseudomonadota</taxon>
        <taxon>Alphaproteobacteria</taxon>
        <taxon>Rhodobacterales</taxon>
        <taxon>Paracoccaceae</taxon>
        <taxon>Cribrihabitans</taxon>
    </lineage>
</organism>
<dbReference type="CDD" id="cd02440">
    <property type="entry name" value="AdoMet_MTases"/>
    <property type="match status" value="1"/>
</dbReference>
<proteinExistence type="predicted"/>
<reference evidence="2 3" key="1">
    <citation type="submission" date="2016-10" db="EMBL/GenBank/DDBJ databases">
        <authorList>
            <person name="de Groot N.N."/>
        </authorList>
    </citation>
    <scope>NUCLEOTIDE SEQUENCE [LARGE SCALE GENOMIC DNA]</scope>
    <source>
        <strain evidence="2 3">DSM 29340</strain>
    </source>
</reference>
<evidence type="ECO:0000256" key="1">
    <source>
        <dbReference type="SAM" id="Coils"/>
    </source>
</evidence>
<gene>
    <name evidence="2" type="ORF">SAMN05444007_107155</name>
</gene>
<dbReference type="Gene3D" id="3.40.50.150">
    <property type="entry name" value="Vaccinia Virus protein VP39"/>
    <property type="match status" value="1"/>
</dbReference>
<dbReference type="EMBL" id="FNYD01000007">
    <property type="protein sequence ID" value="SEJ80201.1"/>
    <property type="molecule type" value="Genomic_DNA"/>
</dbReference>
<dbReference type="RefSeq" id="WP_092367659.1">
    <property type="nucleotide sequence ID" value="NZ_BMGV01000007.1"/>
</dbReference>
<dbReference type="InterPro" id="IPR029063">
    <property type="entry name" value="SAM-dependent_MTases_sf"/>
</dbReference>